<evidence type="ECO:0000256" key="7">
    <source>
        <dbReference type="ARBA" id="ARBA00023163"/>
    </source>
</evidence>
<dbReference type="PROSITE" id="PS51030">
    <property type="entry name" value="NUCLEAR_REC_DBD_2"/>
    <property type="match status" value="1"/>
</dbReference>
<dbReference type="AlphaFoldDB" id="A0A8S2CQC7"/>
<dbReference type="InterPro" id="IPR001628">
    <property type="entry name" value="Znf_hrmn_rcpt"/>
</dbReference>
<evidence type="ECO:0008006" key="15">
    <source>
        <dbReference type="Google" id="ProtNLM"/>
    </source>
</evidence>
<protein>
    <recommendedName>
        <fullName evidence="15">Nuclear receptor domain-containing protein</fullName>
    </recommendedName>
</protein>
<evidence type="ECO:0000256" key="8">
    <source>
        <dbReference type="ARBA" id="ARBA00023170"/>
    </source>
</evidence>
<keyword evidence="4" id="KW-0862">Zinc</keyword>
<evidence type="ECO:0000313" key="14">
    <source>
        <dbReference type="Proteomes" id="UP000677228"/>
    </source>
</evidence>
<dbReference type="GO" id="GO:0008270">
    <property type="term" value="F:zinc ion binding"/>
    <property type="evidence" value="ECO:0007669"/>
    <property type="project" value="UniProtKB-KW"/>
</dbReference>
<name>A0A8S2CQC7_9BILA</name>
<dbReference type="Proteomes" id="UP000682733">
    <property type="component" value="Unassembled WGS sequence"/>
</dbReference>
<gene>
    <name evidence="12" type="ORF">OVA965_LOCUS77</name>
    <name evidence="13" type="ORF">TMI583_LOCUS77</name>
</gene>
<comment type="caution">
    <text evidence="12">The sequence shown here is derived from an EMBL/GenBank/DDBJ whole genome shotgun (WGS) entry which is preliminary data.</text>
</comment>
<dbReference type="PANTHER" id="PTHR24083">
    <property type="entry name" value="NUCLEAR HORMONE RECEPTOR"/>
    <property type="match status" value="1"/>
</dbReference>
<dbReference type="Pfam" id="PF04836">
    <property type="entry name" value="IFRD_C"/>
    <property type="match status" value="1"/>
</dbReference>
<dbReference type="InterPro" id="IPR013088">
    <property type="entry name" value="Znf_NHR/GATA"/>
</dbReference>
<evidence type="ECO:0000256" key="3">
    <source>
        <dbReference type="ARBA" id="ARBA00022771"/>
    </source>
</evidence>
<evidence type="ECO:0000259" key="10">
    <source>
        <dbReference type="PROSITE" id="PS51030"/>
    </source>
</evidence>
<dbReference type="EMBL" id="CAJOBA010000004">
    <property type="protein sequence ID" value="CAF3492973.1"/>
    <property type="molecule type" value="Genomic_DNA"/>
</dbReference>
<dbReference type="Gene3D" id="3.30.50.10">
    <property type="entry name" value="Erythroid Transcription Factor GATA-1, subunit A"/>
    <property type="match status" value="1"/>
</dbReference>
<dbReference type="PRINTS" id="PR00398">
    <property type="entry name" value="STRDHORMONER"/>
</dbReference>
<evidence type="ECO:0000313" key="12">
    <source>
        <dbReference type="EMBL" id="CAF0721518.1"/>
    </source>
</evidence>
<reference evidence="12" key="1">
    <citation type="submission" date="2021-02" db="EMBL/GenBank/DDBJ databases">
        <authorList>
            <person name="Nowell W R."/>
        </authorList>
    </citation>
    <scope>NUCLEOTIDE SEQUENCE</scope>
</reference>
<dbReference type="Gene3D" id="1.10.565.10">
    <property type="entry name" value="Retinoid X Receptor"/>
    <property type="match status" value="1"/>
</dbReference>
<dbReference type="InterPro" id="IPR006921">
    <property type="entry name" value="Interferon-rel_develop_reg_C"/>
</dbReference>
<sequence length="416" mass="49672">MSTGRILYNVACKVCNDNSSGKHYSVHACDGCAGFFKRSVRRNRAYHCKNKNKCIVDKYRRNQCRACRYRRCIEAGMNKDAVQNERGPRSQSDNRNLPGYIYTNDTNDWLHRQQKHQTPLDIQTPPVMPYEAFKPDLFVYEMAARILFFMVRWFTSLKQFQIMNMKEQITSLLHCWHEIFLLCLAEYKFDVPWKSIIQTVENTRADFTSSECVKQLFLMYELHNQINQLHVDYVEFYHLKLLLLGRAIEYTTFGRNVYEEHLLALNEYVRRTCKKHRRCEYGQPDDYLLKLLQCKASESVKYKGKKEKRLQRATFREIYNSFEVNLKKKLITDYVKIFFIFKTETSPQFEVKFGRETLEINTWIKRLHYNTFSRLLGTGMNTHLKQLANKAAFKSRTQALKKTRENKQTRTYHVED</sequence>
<dbReference type="SUPFAM" id="SSF57716">
    <property type="entry name" value="Glucocorticoid receptor-like (DNA-binding domain)"/>
    <property type="match status" value="1"/>
</dbReference>
<feature type="domain" description="Nuclear receptor" evidence="10">
    <location>
        <begin position="9"/>
        <end position="84"/>
    </location>
</feature>
<evidence type="ECO:0000313" key="13">
    <source>
        <dbReference type="EMBL" id="CAF3492973.1"/>
    </source>
</evidence>
<dbReference type="GO" id="GO:0043565">
    <property type="term" value="F:sequence-specific DNA binding"/>
    <property type="evidence" value="ECO:0007669"/>
    <property type="project" value="InterPro"/>
</dbReference>
<keyword evidence="5" id="KW-0805">Transcription regulation</keyword>
<evidence type="ECO:0000256" key="1">
    <source>
        <dbReference type="ARBA" id="ARBA00005993"/>
    </source>
</evidence>
<evidence type="ECO:0000256" key="5">
    <source>
        <dbReference type="ARBA" id="ARBA00023015"/>
    </source>
</evidence>
<keyword evidence="3" id="KW-0863">Zinc-finger</keyword>
<organism evidence="12 14">
    <name type="scientific">Didymodactylos carnosus</name>
    <dbReference type="NCBI Taxonomy" id="1234261"/>
    <lineage>
        <taxon>Eukaryota</taxon>
        <taxon>Metazoa</taxon>
        <taxon>Spiralia</taxon>
        <taxon>Gnathifera</taxon>
        <taxon>Rotifera</taxon>
        <taxon>Eurotatoria</taxon>
        <taxon>Bdelloidea</taxon>
        <taxon>Philodinida</taxon>
        <taxon>Philodinidae</taxon>
        <taxon>Didymodactylos</taxon>
    </lineage>
</organism>
<evidence type="ECO:0000256" key="6">
    <source>
        <dbReference type="ARBA" id="ARBA00023125"/>
    </source>
</evidence>
<dbReference type="InterPro" id="IPR050274">
    <property type="entry name" value="Nuclear_hormone_rcpt_NR2"/>
</dbReference>
<dbReference type="EMBL" id="CAJNOK010000004">
    <property type="protein sequence ID" value="CAF0721518.1"/>
    <property type="molecule type" value="Genomic_DNA"/>
</dbReference>
<keyword evidence="8" id="KW-0675">Receptor</keyword>
<dbReference type="Pfam" id="PF00105">
    <property type="entry name" value="zf-C4"/>
    <property type="match status" value="1"/>
</dbReference>
<dbReference type="InterPro" id="IPR000536">
    <property type="entry name" value="Nucl_hrmn_rcpt_lig-bd"/>
</dbReference>
<proteinExistence type="inferred from homology"/>
<dbReference type="SUPFAM" id="SSF48508">
    <property type="entry name" value="Nuclear receptor ligand-binding domain"/>
    <property type="match status" value="1"/>
</dbReference>
<dbReference type="PROSITE" id="PS00031">
    <property type="entry name" value="NUCLEAR_REC_DBD_1"/>
    <property type="match status" value="1"/>
</dbReference>
<accession>A0A8S2CQC7</accession>
<dbReference type="PROSITE" id="PS51843">
    <property type="entry name" value="NR_LBD"/>
    <property type="match status" value="1"/>
</dbReference>
<keyword evidence="2" id="KW-0479">Metal-binding</keyword>
<evidence type="ECO:0000256" key="4">
    <source>
        <dbReference type="ARBA" id="ARBA00022833"/>
    </source>
</evidence>
<keyword evidence="9" id="KW-0539">Nucleus</keyword>
<dbReference type="InterPro" id="IPR001723">
    <property type="entry name" value="Nuclear_hrmn_rcpt"/>
</dbReference>
<comment type="similarity">
    <text evidence="1">Belongs to the nuclear hormone receptor family.</text>
</comment>
<evidence type="ECO:0000256" key="9">
    <source>
        <dbReference type="ARBA" id="ARBA00023242"/>
    </source>
</evidence>
<dbReference type="InterPro" id="IPR035500">
    <property type="entry name" value="NHR-like_dom_sf"/>
</dbReference>
<evidence type="ECO:0000256" key="2">
    <source>
        <dbReference type="ARBA" id="ARBA00022723"/>
    </source>
</evidence>
<keyword evidence="6" id="KW-0238">DNA-binding</keyword>
<dbReference type="FunFam" id="3.30.50.10:FF:000030">
    <property type="entry name" value="Nuclear Hormone Receptor family"/>
    <property type="match status" value="1"/>
</dbReference>
<dbReference type="Pfam" id="PF00104">
    <property type="entry name" value="Hormone_recep"/>
    <property type="match status" value="1"/>
</dbReference>
<dbReference type="GO" id="GO:0003700">
    <property type="term" value="F:DNA-binding transcription factor activity"/>
    <property type="evidence" value="ECO:0007669"/>
    <property type="project" value="InterPro"/>
</dbReference>
<dbReference type="PRINTS" id="PR00047">
    <property type="entry name" value="STROIDFINGER"/>
</dbReference>
<evidence type="ECO:0000259" key="11">
    <source>
        <dbReference type="PROSITE" id="PS51843"/>
    </source>
</evidence>
<dbReference type="Proteomes" id="UP000677228">
    <property type="component" value="Unassembled WGS sequence"/>
</dbReference>
<dbReference type="SMART" id="SM00399">
    <property type="entry name" value="ZnF_C4"/>
    <property type="match status" value="1"/>
</dbReference>
<feature type="domain" description="NR LBD" evidence="11">
    <location>
        <begin position="111"/>
        <end position="348"/>
    </location>
</feature>
<keyword evidence="7" id="KW-0804">Transcription</keyword>